<organism evidence="1 2">
    <name type="scientific">Trichostrongylus colubriformis</name>
    <name type="common">Black scour worm</name>
    <dbReference type="NCBI Taxonomy" id="6319"/>
    <lineage>
        <taxon>Eukaryota</taxon>
        <taxon>Metazoa</taxon>
        <taxon>Ecdysozoa</taxon>
        <taxon>Nematoda</taxon>
        <taxon>Chromadorea</taxon>
        <taxon>Rhabditida</taxon>
        <taxon>Rhabditina</taxon>
        <taxon>Rhabditomorpha</taxon>
        <taxon>Strongyloidea</taxon>
        <taxon>Trichostrongylidae</taxon>
        <taxon>Trichostrongylus</taxon>
    </lineage>
</organism>
<keyword evidence="2" id="KW-1185">Reference proteome</keyword>
<accession>A0AAN8IUX3</accession>
<reference evidence="1 2" key="1">
    <citation type="submission" date="2019-10" db="EMBL/GenBank/DDBJ databases">
        <title>Assembly and Annotation for the nematode Trichostrongylus colubriformis.</title>
        <authorList>
            <person name="Martin J."/>
        </authorList>
    </citation>
    <scope>NUCLEOTIDE SEQUENCE [LARGE SCALE GENOMIC DNA]</scope>
    <source>
        <strain evidence="1">G859</strain>
        <tissue evidence="1">Whole worm</tissue>
    </source>
</reference>
<evidence type="ECO:0000313" key="1">
    <source>
        <dbReference type="EMBL" id="KAK5984603.1"/>
    </source>
</evidence>
<comment type="caution">
    <text evidence="1">The sequence shown here is derived from an EMBL/GenBank/DDBJ whole genome shotgun (WGS) entry which is preliminary data.</text>
</comment>
<protein>
    <submittedName>
        <fullName evidence="1">Uncharacterized protein</fullName>
    </submittedName>
</protein>
<dbReference type="EMBL" id="WIXE01002682">
    <property type="protein sequence ID" value="KAK5984603.1"/>
    <property type="molecule type" value="Genomic_DNA"/>
</dbReference>
<proteinExistence type="predicted"/>
<dbReference type="Proteomes" id="UP001331761">
    <property type="component" value="Unassembled WGS sequence"/>
</dbReference>
<evidence type="ECO:0000313" key="2">
    <source>
        <dbReference type="Proteomes" id="UP001331761"/>
    </source>
</evidence>
<feature type="non-terminal residue" evidence="1">
    <location>
        <position position="1"/>
    </location>
</feature>
<gene>
    <name evidence="1" type="ORF">GCK32_011535</name>
</gene>
<name>A0AAN8IUX3_TRICO</name>
<sequence length="57" mass="6839">ERYSNFVNVRNYRDWICTHTGVCPIQRTESCQDCSDWTEDWIEIFIGAKKVPLTERK</sequence>
<dbReference type="AlphaFoldDB" id="A0AAN8IUX3"/>